<dbReference type="InterPro" id="IPR015191">
    <property type="entry name" value="SelB_WHD4"/>
</dbReference>
<keyword evidence="6" id="KW-0251">Elongation factor</keyword>
<dbReference type="InterPro" id="IPR036390">
    <property type="entry name" value="WH_DNA-bd_sf"/>
</dbReference>
<dbReference type="Gene3D" id="1.10.10.10">
    <property type="entry name" value="Winged helix-like DNA-binding domain superfamily/Winged helix DNA-binding domain"/>
    <property type="match status" value="1"/>
</dbReference>
<dbReference type="SUPFAM" id="SSF46785">
    <property type="entry name" value="Winged helix' DNA-binding domain"/>
    <property type="match status" value="1"/>
</dbReference>
<evidence type="ECO:0000256" key="1">
    <source>
        <dbReference type="ARBA" id="ARBA00004496"/>
    </source>
</evidence>
<dbReference type="PANTHER" id="PTHR43721:SF22">
    <property type="entry name" value="ELONGATION FACTOR TU, MITOCHONDRIAL"/>
    <property type="match status" value="1"/>
</dbReference>
<keyword evidence="3" id="KW-0648">Protein biosynthesis</keyword>
<organism evidence="6 7">
    <name type="scientific">Gordonia cholesterolivorans</name>
    <dbReference type="NCBI Taxonomy" id="559625"/>
    <lineage>
        <taxon>Bacteria</taxon>
        <taxon>Bacillati</taxon>
        <taxon>Actinomycetota</taxon>
        <taxon>Actinomycetes</taxon>
        <taxon>Mycobacteriales</taxon>
        <taxon>Gordoniaceae</taxon>
        <taxon>Gordonia</taxon>
    </lineage>
</organism>
<keyword evidence="4" id="KW-0547">Nucleotide-binding</keyword>
<dbReference type="InterPro" id="IPR000795">
    <property type="entry name" value="T_Tr_GTP-bd_dom"/>
</dbReference>
<evidence type="ECO:0000256" key="3">
    <source>
        <dbReference type="ARBA" id="ARBA00022917"/>
    </source>
</evidence>
<keyword evidence="2" id="KW-0963">Cytoplasm</keyword>
<dbReference type="CDD" id="cd04171">
    <property type="entry name" value="SelB"/>
    <property type="match status" value="1"/>
</dbReference>
<proteinExistence type="predicted"/>
<dbReference type="InterPro" id="IPR057335">
    <property type="entry name" value="Beta-barrel_SelB"/>
</dbReference>
<dbReference type="InterPro" id="IPR050055">
    <property type="entry name" value="EF-Tu_GTPase"/>
</dbReference>
<dbReference type="Proteomes" id="UP001501170">
    <property type="component" value="Unassembled WGS sequence"/>
</dbReference>
<feature type="domain" description="Tr-type G" evidence="5">
    <location>
        <begin position="1"/>
        <end position="173"/>
    </location>
</feature>
<sequence>MFVVATAGHVDHGKSTVVKALTGMEPDRWELERRRGLTIDLGFVWTVLPSGREVGFVDVPGHERFLTNMLAGLGPAPAVCFVVAADEGWREQSSDHRDALAALGVDRGLIVVTRTDRASADRIAEVTAQARHELANTGLADAEAVAVSARDGTGLDDLRGALDRMLSALPQPRSGRVRLWVDRAFTVTGSGTVVTGTLEAGALASGERLDLFGRDGRREVTVRGLQSHGRPLDAARPVSRTAVNLRGVAHDAIHRGDALLTPGAWPVTTLVDVCRVGPGMGPRELPEWLTAHIGTVAVPVRVRPLDGDHLRLTLARGLPLQRDDRLALRDPGAGRILGGVRVLDVDPPELVRRGDARRRAGALAGLAQDAAALAEVQRRGAVRRTRLDDLGLETGVVPDGVEAVGEWWVTTRLMHHWQMRLRSAVTELHDRDPLAAGLSYGAARDLLSLPDPALLGAVVDGAGVAARGGLLSLPERRSDLGPAEAGVCALEKRLAADPFAAPEADDLAALGLGVRELAAADRAGRLLRLGDGLVLLPTAPARAMRELARLPQPFTTSQARQALRTSRRVAIPLLENLDARGWTRRIDAGHREVVRPSGRQAAETG</sequence>
<dbReference type="InterPro" id="IPR009000">
    <property type="entry name" value="Transl_B-barrel_sf"/>
</dbReference>
<dbReference type="PROSITE" id="PS51722">
    <property type="entry name" value="G_TR_2"/>
    <property type="match status" value="1"/>
</dbReference>
<dbReference type="EMBL" id="BAAARB010000009">
    <property type="protein sequence ID" value="GAA2380063.1"/>
    <property type="molecule type" value="Genomic_DNA"/>
</dbReference>
<evidence type="ECO:0000256" key="4">
    <source>
        <dbReference type="ARBA" id="ARBA00023134"/>
    </source>
</evidence>
<dbReference type="InterPro" id="IPR004535">
    <property type="entry name" value="Transl_elong_SelB"/>
</dbReference>
<reference evidence="7" key="1">
    <citation type="journal article" date="2019" name="Int. J. Syst. Evol. Microbiol.">
        <title>The Global Catalogue of Microorganisms (GCM) 10K type strain sequencing project: providing services to taxonomists for standard genome sequencing and annotation.</title>
        <authorList>
            <consortium name="The Broad Institute Genomics Platform"/>
            <consortium name="The Broad Institute Genome Sequencing Center for Infectious Disease"/>
            <person name="Wu L."/>
            <person name="Ma J."/>
        </authorList>
    </citation>
    <scope>NUCLEOTIDE SEQUENCE [LARGE SCALE GENOMIC DNA]</scope>
    <source>
        <strain evidence="7">JCM 16227</strain>
    </source>
</reference>
<keyword evidence="7" id="KW-1185">Reference proteome</keyword>
<gene>
    <name evidence="6" type="primary">selB</name>
    <name evidence="6" type="ORF">GCM10009855_20160</name>
</gene>
<dbReference type="RefSeq" id="WP_278124519.1">
    <property type="nucleotide sequence ID" value="NZ_BAAARB010000009.1"/>
</dbReference>
<dbReference type="SUPFAM" id="SSF52540">
    <property type="entry name" value="P-loop containing nucleoside triphosphate hydrolases"/>
    <property type="match status" value="1"/>
</dbReference>
<evidence type="ECO:0000313" key="7">
    <source>
        <dbReference type="Proteomes" id="UP001501170"/>
    </source>
</evidence>
<evidence type="ECO:0000256" key="2">
    <source>
        <dbReference type="ARBA" id="ARBA00022490"/>
    </source>
</evidence>
<evidence type="ECO:0000259" key="5">
    <source>
        <dbReference type="PROSITE" id="PS51722"/>
    </source>
</evidence>
<comment type="caution">
    <text evidence="6">The sequence shown here is derived from an EMBL/GenBank/DDBJ whole genome shotgun (WGS) entry which is preliminary data.</text>
</comment>
<dbReference type="InterPro" id="IPR036388">
    <property type="entry name" value="WH-like_DNA-bd_sf"/>
</dbReference>
<dbReference type="Pfam" id="PF00009">
    <property type="entry name" value="GTP_EFTU"/>
    <property type="match status" value="1"/>
</dbReference>
<evidence type="ECO:0000313" key="6">
    <source>
        <dbReference type="EMBL" id="GAA2380063.1"/>
    </source>
</evidence>
<dbReference type="Pfam" id="PF09107">
    <property type="entry name" value="WHD_3rd_SelB"/>
    <property type="match status" value="1"/>
</dbReference>
<dbReference type="Gene3D" id="3.40.50.300">
    <property type="entry name" value="P-loop containing nucleotide triphosphate hydrolases"/>
    <property type="match status" value="1"/>
</dbReference>
<comment type="subcellular location">
    <subcellularLocation>
        <location evidence="1">Cytoplasm</location>
    </subcellularLocation>
</comment>
<dbReference type="SUPFAM" id="SSF50447">
    <property type="entry name" value="Translation proteins"/>
    <property type="match status" value="1"/>
</dbReference>
<dbReference type="GO" id="GO:0003746">
    <property type="term" value="F:translation elongation factor activity"/>
    <property type="evidence" value="ECO:0007669"/>
    <property type="project" value="UniProtKB-KW"/>
</dbReference>
<dbReference type="Pfam" id="PF25461">
    <property type="entry name" value="Beta-barrel_SelB"/>
    <property type="match status" value="1"/>
</dbReference>
<dbReference type="InterPro" id="IPR027417">
    <property type="entry name" value="P-loop_NTPase"/>
</dbReference>
<dbReference type="Gene3D" id="2.40.30.10">
    <property type="entry name" value="Translation factors"/>
    <property type="match status" value="1"/>
</dbReference>
<dbReference type="PANTHER" id="PTHR43721">
    <property type="entry name" value="ELONGATION FACTOR TU-RELATED"/>
    <property type="match status" value="1"/>
</dbReference>
<keyword evidence="4" id="KW-0342">GTP-binding</keyword>
<protein>
    <submittedName>
        <fullName evidence="6">Selenocysteine-specific translation elongation factor</fullName>
    </submittedName>
</protein>
<dbReference type="NCBIfam" id="TIGR00475">
    <property type="entry name" value="selB"/>
    <property type="match status" value="1"/>
</dbReference>
<accession>A0ABP5UGP3</accession>
<name>A0ABP5UGP3_9ACTN</name>